<proteinExistence type="predicted"/>
<evidence type="ECO:0000259" key="7">
    <source>
        <dbReference type="Pfam" id="PF00892"/>
    </source>
</evidence>
<comment type="caution">
    <text evidence="8">The sequence shown here is derived from an EMBL/GenBank/DDBJ whole genome shotgun (WGS) entry which is preliminary data.</text>
</comment>
<evidence type="ECO:0000256" key="1">
    <source>
        <dbReference type="ARBA" id="ARBA00004651"/>
    </source>
</evidence>
<feature type="transmembrane region" description="Helical" evidence="6">
    <location>
        <begin position="147"/>
        <end position="166"/>
    </location>
</feature>
<evidence type="ECO:0000256" key="5">
    <source>
        <dbReference type="ARBA" id="ARBA00023136"/>
    </source>
</evidence>
<evidence type="ECO:0000256" key="4">
    <source>
        <dbReference type="ARBA" id="ARBA00022989"/>
    </source>
</evidence>
<dbReference type="Proteomes" id="UP000628086">
    <property type="component" value="Unassembled WGS sequence"/>
</dbReference>
<dbReference type="InterPro" id="IPR000620">
    <property type="entry name" value="EamA_dom"/>
</dbReference>
<evidence type="ECO:0000256" key="3">
    <source>
        <dbReference type="ARBA" id="ARBA00022692"/>
    </source>
</evidence>
<dbReference type="RefSeq" id="WP_186478157.1">
    <property type="nucleotide sequence ID" value="NZ_JABWRS010000005.1"/>
</dbReference>
<evidence type="ECO:0000313" key="8">
    <source>
        <dbReference type="EMBL" id="MBC3475698.1"/>
    </source>
</evidence>
<name>A0ABR6V5C3_9PSED</name>
<feature type="transmembrane region" description="Helical" evidence="6">
    <location>
        <begin position="7"/>
        <end position="24"/>
    </location>
</feature>
<gene>
    <name evidence="8" type="ORF">HU747_08790</name>
</gene>
<dbReference type="PANTHER" id="PTHR42920:SF5">
    <property type="entry name" value="EAMA DOMAIN-CONTAINING PROTEIN"/>
    <property type="match status" value="1"/>
</dbReference>
<keyword evidence="5 6" id="KW-0472">Membrane</keyword>
<feature type="domain" description="EamA" evidence="7">
    <location>
        <begin position="144"/>
        <end position="276"/>
    </location>
</feature>
<feature type="domain" description="EamA" evidence="7">
    <location>
        <begin position="9"/>
        <end position="136"/>
    </location>
</feature>
<dbReference type="SUPFAM" id="SSF103481">
    <property type="entry name" value="Multidrug resistance efflux transporter EmrE"/>
    <property type="match status" value="2"/>
</dbReference>
<reference evidence="8 9" key="1">
    <citation type="journal article" date="2020" name="Microorganisms">
        <title>Reliable Identification of Environmental Pseudomonas Isolates Using the rpoD Gene.</title>
        <authorList>
            <consortium name="The Broad Institute Genome Sequencing Platform"/>
            <person name="Girard L."/>
            <person name="Lood C."/>
            <person name="Rokni-Zadeh H."/>
            <person name="van Noort V."/>
            <person name="Lavigne R."/>
            <person name="De Mot R."/>
        </authorList>
    </citation>
    <scope>NUCLEOTIDE SEQUENCE [LARGE SCALE GENOMIC DNA]</scope>
    <source>
        <strain evidence="8 9">RW7P2</strain>
    </source>
</reference>
<protein>
    <submittedName>
        <fullName evidence="8">DMT family transporter</fullName>
    </submittedName>
</protein>
<organism evidence="8 9">
    <name type="scientific">Pseudomonas taiwanensis</name>
    <dbReference type="NCBI Taxonomy" id="470150"/>
    <lineage>
        <taxon>Bacteria</taxon>
        <taxon>Pseudomonadati</taxon>
        <taxon>Pseudomonadota</taxon>
        <taxon>Gammaproteobacteria</taxon>
        <taxon>Pseudomonadales</taxon>
        <taxon>Pseudomonadaceae</taxon>
        <taxon>Pseudomonas</taxon>
    </lineage>
</organism>
<feature type="transmembrane region" description="Helical" evidence="6">
    <location>
        <begin position="173"/>
        <end position="193"/>
    </location>
</feature>
<keyword evidence="3 6" id="KW-0812">Transmembrane</keyword>
<feature type="transmembrane region" description="Helical" evidence="6">
    <location>
        <begin position="236"/>
        <end position="255"/>
    </location>
</feature>
<accession>A0ABR6V5C3</accession>
<sequence length="294" mass="31256">MNSNKTWTAALIGITAIWGWSFVAKQQNLHSMSASALNAWIFLLGAIALLPFAWRRLHALTAKDWLAGSLAGVVLFIAFAFQTSGLGHTTPSNAGFITGLSVVLTPFFLFLINAERLSLKQALGALVALVGLALLSLNGYAIHSGDLLILGCAIFFAIHIVVLAKIKFSSSSLVLAFIQLLVVGLLSLVWSVVAGEFSVPDTAPSLTVTLVVAVFGTALAYFVQTRAQAVLSAQKVALLLICEPIFGALFGYLLAGDRFTVMNIIGAVMIISGMLISELRLPRLLRKSLTVAVD</sequence>
<keyword evidence="4 6" id="KW-1133">Transmembrane helix</keyword>
<comment type="subcellular location">
    <subcellularLocation>
        <location evidence="1">Cell membrane</location>
        <topology evidence="1">Multi-pass membrane protein</topology>
    </subcellularLocation>
</comment>
<evidence type="ECO:0000256" key="6">
    <source>
        <dbReference type="SAM" id="Phobius"/>
    </source>
</evidence>
<dbReference type="EMBL" id="JABWRS010000005">
    <property type="protein sequence ID" value="MBC3475698.1"/>
    <property type="molecule type" value="Genomic_DNA"/>
</dbReference>
<dbReference type="InterPro" id="IPR037185">
    <property type="entry name" value="EmrE-like"/>
</dbReference>
<dbReference type="Pfam" id="PF00892">
    <property type="entry name" value="EamA"/>
    <property type="match status" value="2"/>
</dbReference>
<feature type="transmembrane region" description="Helical" evidence="6">
    <location>
        <begin position="123"/>
        <end position="141"/>
    </location>
</feature>
<feature type="transmembrane region" description="Helical" evidence="6">
    <location>
        <begin position="36"/>
        <end position="53"/>
    </location>
</feature>
<feature type="transmembrane region" description="Helical" evidence="6">
    <location>
        <begin position="205"/>
        <end position="224"/>
    </location>
</feature>
<keyword evidence="2" id="KW-1003">Cell membrane</keyword>
<feature type="transmembrane region" description="Helical" evidence="6">
    <location>
        <begin position="65"/>
        <end position="82"/>
    </location>
</feature>
<feature type="transmembrane region" description="Helical" evidence="6">
    <location>
        <begin position="94"/>
        <end position="111"/>
    </location>
</feature>
<evidence type="ECO:0000313" key="9">
    <source>
        <dbReference type="Proteomes" id="UP000628086"/>
    </source>
</evidence>
<feature type="transmembrane region" description="Helical" evidence="6">
    <location>
        <begin position="261"/>
        <end position="279"/>
    </location>
</feature>
<evidence type="ECO:0000256" key="2">
    <source>
        <dbReference type="ARBA" id="ARBA00022475"/>
    </source>
</evidence>
<dbReference type="PANTHER" id="PTHR42920">
    <property type="entry name" value="OS03G0707200 PROTEIN-RELATED"/>
    <property type="match status" value="1"/>
</dbReference>
<keyword evidence="9" id="KW-1185">Reference proteome</keyword>
<dbReference type="InterPro" id="IPR051258">
    <property type="entry name" value="Diverse_Substrate_Transporter"/>
</dbReference>